<feature type="domain" description="EAL" evidence="1">
    <location>
        <begin position="1"/>
        <end position="240"/>
    </location>
</feature>
<dbReference type="PANTHER" id="PTHR33121">
    <property type="entry name" value="CYCLIC DI-GMP PHOSPHODIESTERASE PDEF"/>
    <property type="match status" value="1"/>
</dbReference>
<comment type="caution">
    <text evidence="2">The sequence shown here is derived from an EMBL/GenBank/DDBJ whole genome shotgun (WGS) entry which is preliminary data.</text>
</comment>
<evidence type="ECO:0000313" key="3">
    <source>
        <dbReference type="Proteomes" id="UP001469089"/>
    </source>
</evidence>
<gene>
    <name evidence="2" type="ORF">N0A02_33825</name>
</gene>
<proteinExistence type="predicted"/>
<accession>A0ABV1LYN2</accession>
<keyword evidence="3" id="KW-1185">Reference proteome</keyword>
<dbReference type="Pfam" id="PF00563">
    <property type="entry name" value="EAL"/>
    <property type="match status" value="1"/>
</dbReference>
<name>A0ABV1LYN2_9BURK</name>
<geneLocation type="plasmid" evidence="2">
    <name>pl1</name>
</geneLocation>
<dbReference type="Gene3D" id="3.20.20.450">
    <property type="entry name" value="EAL domain"/>
    <property type="match status" value="1"/>
</dbReference>
<dbReference type="InterPro" id="IPR035919">
    <property type="entry name" value="EAL_sf"/>
</dbReference>
<dbReference type="PROSITE" id="PS50883">
    <property type="entry name" value="EAL"/>
    <property type="match status" value="1"/>
</dbReference>
<dbReference type="InterPro" id="IPR001633">
    <property type="entry name" value="EAL_dom"/>
</dbReference>
<dbReference type="Proteomes" id="UP001469089">
    <property type="component" value="Unassembled WGS sequence"/>
</dbReference>
<sequence>MAITCAVRSALRDGRIDLVFQPVCDISTQDSCLYYECLARFVSQGDEGLQPDQFIPALERSGFIQSFDRYMVLRVVEMLQTRPDITLGVNISAASAEDDLFWDAVTATISKRVGTADRLVIEVTETAPVDPVGIRILSKKLQRIGCRIAVDDFGVGYSRATAMAIGRADIIKIDASILREARYGAKSRAKLGTLVEFAARLGRCVVIEGVESEEDIALVSSMRIKWAQGYHLGLPADCPP</sequence>
<protein>
    <submittedName>
        <fullName evidence="2">EAL domain-containing protein</fullName>
    </submittedName>
</protein>
<dbReference type="InterPro" id="IPR050706">
    <property type="entry name" value="Cyclic-di-GMP_PDE-like"/>
</dbReference>
<dbReference type="PANTHER" id="PTHR33121:SF79">
    <property type="entry name" value="CYCLIC DI-GMP PHOSPHODIESTERASE PDED-RELATED"/>
    <property type="match status" value="1"/>
</dbReference>
<dbReference type="EMBL" id="JAOALG010000003">
    <property type="protein sequence ID" value="MEQ5844435.1"/>
    <property type="molecule type" value="Genomic_DNA"/>
</dbReference>
<organism evidence="2 3">
    <name type="scientific">Paraburkholderia acidicola</name>
    <dbReference type="NCBI Taxonomy" id="1912599"/>
    <lineage>
        <taxon>Bacteria</taxon>
        <taxon>Pseudomonadati</taxon>
        <taxon>Pseudomonadota</taxon>
        <taxon>Betaproteobacteria</taxon>
        <taxon>Burkholderiales</taxon>
        <taxon>Burkholderiaceae</taxon>
        <taxon>Paraburkholderia</taxon>
    </lineage>
</organism>
<dbReference type="SMART" id="SM00052">
    <property type="entry name" value="EAL"/>
    <property type="match status" value="1"/>
</dbReference>
<evidence type="ECO:0000259" key="1">
    <source>
        <dbReference type="PROSITE" id="PS50883"/>
    </source>
</evidence>
<evidence type="ECO:0000313" key="2">
    <source>
        <dbReference type="EMBL" id="MEQ5844435.1"/>
    </source>
</evidence>
<dbReference type="CDD" id="cd01948">
    <property type="entry name" value="EAL"/>
    <property type="match status" value="1"/>
</dbReference>
<reference evidence="2 3" key="1">
    <citation type="journal article" date="2024" name="Chem. Sci.">
        <title>Discovery of a lagriamide polyketide by integrated genome mining, isotopic labeling, and untargeted metabolomics.</title>
        <authorList>
            <person name="Fergusson C.H."/>
            <person name="Saulog J."/>
            <person name="Paulo B.S."/>
            <person name="Wilson D.M."/>
            <person name="Liu D.Y."/>
            <person name="Morehouse N.J."/>
            <person name="Waterworth S."/>
            <person name="Barkei J."/>
            <person name="Gray C.A."/>
            <person name="Kwan J.C."/>
            <person name="Eustaquio A.S."/>
            <person name="Linington R.G."/>
        </authorList>
    </citation>
    <scope>NUCLEOTIDE SEQUENCE [LARGE SCALE GENOMIC DNA]</scope>
    <source>
        <strain evidence="2 3">RL17-338-BIF-B</strain>
    </source>
</reference>
<keyword evidence="2" id="KW-0614">Plasmid</keyword>
<dbReference type="RefSeq" id="WP_349546046.1">
    <property type="nucleotide sequence ID" value="NZ_JAOALG010000003.1"/>
</dbReference>
<dbReference type="SUPFAM" id="SSF141868">
    <property type="entry name" value="EAL domain-like"/>
    <property type="match status" value="1"/>
</dbReference>